<dbReference type="RefSeq" id="WP_190943927.1">
    <property type="nucleotide sequence ID" value="NZ_JACJSI010000092.1"/>
</dbReference>
<name>A0ABR8DVA9_9NOSO</name>
<protein>
    <submittedName>
        <fullName evidence="2">Uncharacterized protein</fullName>
    </submittedName>
</protein>
<evidence type="ECO:0000313" key="2">
    <source>
        <dbReference type="EMBL" id="MBD2533349.1"/>
    </source>
</evidence>
<reference evidence="2 3" key="1">
    <citation type="journal article" date="2020" name="ISME J.">
        <title>Comparative genomics reveals insights into cyanobacterial evolution and habitat adaptation.</title>
        <authorList>
            <person name="Chen M.Y."/>
            <person name="Teng W.K."/>
            <person name="Zhao L."/>
            <person name="Hu C.X."/>
            <person name="Zhou Y.K."/>
            <person name="Han B.P."/>
            <person name="Song L.R."/>
            <person name="Shu W.S."/>
        </authorList>
    </citation>
    <scope>NUCLEOTIDE SEQUENCE [LARGE SCALE GENOMIC DNA]</scope>
    <source>
        <strain evidence="2 3">FACHB-838</strain>
    </source>
</reference>
<feature type="region of interest" description="Disordered" evidence="1">
    <location>
        <begin position="1"/>
        <end position="22"/>
    </location>
</feature>
<organism evidence="2 3">
    <name type="scientific">Nostoc flagelliforme FACHB-838</name>
    <dbReference type="NCBI Taxonomy" id="2692904"/>
    <lineage>
        <taxon>Bacteria</taxon>
        <taxon>Bacillati</taxon>
        <taxon>Cyanobacteriota</taxon>
        <taxon>Cyanophyceae</taxon>
        <taxon>Nostocales</taxon>
        <taxon>Nostocaceae</taxon>
        <taxon>Nostoc</taxon>
    </lineage>
</organism>
<evidence type="ECO:0000256" key="1">
    <source>
        <dbReference type="SAM" id="MobiDB-lite"/>
    </source>
</evidence>
<dbReference type="EMBL" id="JACJSI010000092">
    <property type="protein sequence ID" value="MBD2533349.1"/>
    <property type="molecule type" value="Genomic_DNA"/>
</dbReference>
<sequence>MKNQPKNPLRLNDKNLGLFHSGGSSKPHAIRYNLSHSGETCCKLRDSAGAPAVGDRKDSRYKVH</sequence>
<comment type="caution">
    <text evidence="2">The sequence shown here is derived from an EMBL/GenBank/DDBJ whole genome shotgun (WGS) entry which is preliminary data.</text>
</comment>
<gene>
    <name evidence="2" type="ORF">H6G97_28820</name>
</gene>
<accession>A0ABR8DVA9</accession>
<evidence type="ECO:0000313" key="3">
    <source>
        <dbReference type="Proteomes" id="UP000623440"/>
    </source>
</evidence>
<proteinExistence type="predicted"/>
<keyword evidence="3" id="KW-1185">Reference proteome</keyword>
<dbReference type="Proteomes" id="UP000623440">
    <property type="component" value="Unassembled WGS sequence"/>
</dbReference>